<protein>
    <submittedName>
        <fullName evidence="1">Uncharacterized protein</fullName>
    </submittedName>
</protein>
<organism evidence="1 2">
    <name type="scientific">Listeria fleischmannii 1991</name>
    <dbReference type="NCBI Taxonomy" id="1430899"/>
    <lineage>
        <taxon>Bacteria</taxon>
        <taxon>Bacillati</taxon>
        <taxon>Bacillota</taxon>
        <taxon>Bacilli</taxon>
        <taxon>Bacillales</taxon>
        <taxon>Listeriaceae</taxon>
        <taxon>Listeria</taxon>
    </lineage>
</organism>
<dbReference type="PATRIC" id="fig|1430899.3.peg.2039"/>
<evidence type="ECO:0000313" key="2">
    <source>
        <dbReference type="Proteomes" id="UP000052258"/>
    </source>
</evidence>
<proteinExistence type="predicted"/>
<dbReference type="RefSeq" id="WP_007476245.1">
    <property type="nucleotide sequence ID" value="NZ_KQ130617.1"/>
</dbReference>
<dbReference type="OrthoDB" id="2865552at2"/>
<evidence type="ECO:0000313" key="1">
    <source>
        <dbReference type="EMBL" id="KMT58775.1"/>
    </source>
</evidence>
<dbReference type="Proteomes" id="UP000052258">
    <property type="component" value="Unassembled WGS sequence"/>
</dbReference>
<gene>
    <name evidence="1" type="ORF">X560_1991</name>
</gene>
<dbReference type="EMBL" id="AZHO01000024">
    <property type="protein sequence ID" value="KMT58775.1"/>
    <property type="molecule type" value="Genomic_DNA"/>
</dbReference>
<keyword evidence="2" id="KW-1185">Reference proteome</keyword>
<comment type="caution">
    <text evidence="1">The sequence shown here is derived from an EMBL/GenBank/DDBJ whole genome shotgun (WGS) entry which is preliminary data.</text>
</comment>
<reference evidence="1 2" key="1">
    <citation type="journal article" date="2015" name="Genome Biol. Evol.">
        <title>Comparative Genomics of Listeria Sensu Lato: Genus-Wide Differences in Evolutionary Dynamics and the Progressive Gain of Complex, Potentially Pathogenicity-Related Traits through Lateral Gene Transfer.</title>
        <authorList>
            <person name="Chiara M."/>
            <person name="Caruso M."/>
            <person name="D'Erchia A.M."/>
            <person name="Manzari C."/>
            <person name="Fraccalvieri R."/>
            <person name="Goffredo E."/>
            <person name="Latorre L."/>
            <person name="Miccolupo A."/>
            <person name="Padalino I."/>
            <person name="Santagada G."/>
            <person name="Chiocco D."/>
            <person name="Pesole G."/>
            <person name="Horner D.S."/>
            <person name="Parisi A."/>
        </authorList>
    </citation>
    <scope>NUCLEOTIDE SEQUENCE [LARGE SCALE GENOMIC DNA]</scope>
    <source>
        <strain evidence="1 2">1991</strain>
    </source>
</reference>
<sequence length="168" mass="19747">MLKEQLYFVKKANLYEIYTDAEDTDTFAVGYIREIYPDFLLLETYDRTGNFDGFRFILVENIYMIKEKTQYLNRFEEIEPASATLPTWDAGMEVLDKIIFWLCEEHILFEMETFEGEILVGYMESYHSGVIKIKHIGANDLKADGWAYIMRDSISEISIETCRLAIIK</sequence>
<name>A0A0J8G819_9LIST</name>
<dbReference type="AlphaFoldDB" id="A0A0J8G819"/>
<accession>A0A0J8G819</accession>